<reference evidence="4 5" key="1">
    <citation type="submission" date="2018-02" db="EMBL/GenBank/DDBJ databases">
        <title>The genomes of Aspergillus section Nigri reveals drivers in fungal speciation.</title>
        <authorList>
            <consortium name="DOE Joint Genome Institute"/>
            <person name="Vesth T.C."/>
            <person name="Nybo J."/>
            <person name="Theobald S."/>
            <person name="Brandl J."/>
            <person name="Frisvad J.C."/>
            <person name="Nielsen K.F."/>
            <person name="Lyhne E.K."/>
            <person name="Kogle M.E."/>
            <person name="Kuo A."/>
            <person name="Riley R."/>
            <person name="Clum A."/>
            <person name="Nolan M."/>
            <person name="Lipzen A."/>
            <person name="Salamov A."/>
            <person name="Henrissat B."/>
            <person name="Wiebenga A."/>
            <person name="De vries R.P."/>
            <person name="Grigoriev I.V."/>
            <person name="Mortensen U.H."/>
            <person name="Andersen M.R."/>
            <person name="Baker S.E."/>
        </authorList>
    </citation>
    <scope>NUCLEOTIDE SEQUENCE [LARGE SCALE GENOMIC DNA]</scope>
    <source>
        <strain evidence="4 5">CBS 707.79</strain>
    </source>
</reference>
<protein>
    <recommendedName>
        <fullName evidence="3">C3H1-type domain-containing protein</fullName>
    </recommendedName>
</protein>
<evidence type="ECO:0000313" key="4">
    <source>
        <dbReference type="EMBL" id="PYH90193.1"/>
    </source>
</evidence>
<keyword evidence="1" id="KW-0862">Zinc</keyword>
<proteinExistence type="predicted"/>
<feature type="compositionally biased region" description="Polar residues" evidence="2">
    <location>
        <begin position="432"/>
        <end position="454"/>
    </location>
</feature>
<accession>A0A319DGK5</accession>
<dbReference type="InterPro" id="IPR000571">
    <property type="entry name" value="Znf_CCCH"/>
</dbReference>
<feature type="region of interest" description="Disordered" evidence="2">
    <location>
        <begin position="253"/>
        <end position="304"/>
    </location>
</feature>
<evidence type="ECO:0000256" key="1">
    <source>
        <dbReference type="PROSITE-ProRule" id="PRU00723"/>
    </source>
</evidence>
<gene>
    <name evidence="4" type="ORF">BO71DRAFT_335028</name>
</gene>
<dbReference type="STRING" id="1448320.A0A319DGK5"/>
<dbReference type="AlphaFoldDB" id="A0A319DGK5"/>
<dbReference type="EMBL" id="KZ825993">
    <property type="protein sequence ID" value="PYH90193.1"/>
    <property type="molecule type" value="Genomic_DNA"/>
</dbReference>
<feature type="domain" description="C3H1-type" evidence="3">
    <location>
        <begin position="153"/>
        <end position="182"/>
    </location>
</feature>
<evidence type="ECO:0000259" key="3">
    <source>
        <dbReference type="PROSITE" id="PS50103"/>
    </source>
</evidence>
<feature type="zinc finger region" description="C3H1-type" evidence="1">
    <location>
        <begin position="153"/>
        <end position="182"/>
    </location>
</feature>
<dbReference type="PROSITE" id="PS50103">
    <property type="entry name" value="ZF_C3H1"/>
    <property type="match status" value="1"/>
</dbReference>
<dbReference type="VEuPathDB" id="FungiDB:BO71DRAFT_335028"/>
<evidence type="ECO:0000256" key="2">
    <source>
        <dbReference type="SAM" id="MobiDB-lite"/>
    </source>
</evidence>
<dbReference type="Proteomes" id="UP000247810">
    <property type="component" value="Unassembled WGS sequence"/>
</dbReference>
<sequence>MSSPIRPQFFCTRPNGTLTPLVAVDELPSHISIRGASRALAASETQGMTSLGTLNPRAQSYVVEGVTPTATRASSANATAHRTRDYDLQSALMRLLSDDSLPTGQRLAITSLLQHGIPQSWLAASPSSGSWLVPNTGGGVAGNSGPKQGPHYNVKKEYCSYWIRHGECDYQQQGCLYKHEMPSDPSMLEKLGLRDIPRWYRDKYGIPSLLPNGHAHPRAHTGHALPPADTGSFRAIQYPPRLGINGVMDTPEIEKESKHKAPNHFSTPQPSTALPGVSRSAYDAPKSSVPQKHGTRHVSSAQNPAMKKLDLLSFDPLPEFSEFSSMEPAPGGMCVLNYPRSQDGVSFPGTKNNQRDEFVRSFHSLMPAPLAGASDYLMTSPPFKNPPSQGRSKKTQKSRRLYQPRSQPSMPESGLDACETDAFGDLLMSHGTAPSSIASPSPKVTSGSRLTSPTIGPALDVATSEPGSRRASPSTQSGTVSSESSPSVIRNRTRESKAVFGAIGTRRGHRQKSAGSSEDDLFGLGMGDAK</sequence>
<keyword evidence="1" id="KW-0863">Zinc-finger</keyword>
<keyword evidence="5" id="KW-1185">Reference proteome</keyword>
<keyword evidence="1" id="KW-0479">Metal-binding</keyword>
<evidence type="ECO:0000313" key="5">
    <source>
        <dbReference type="Proteomes" id="UP000247810"/>
    </source>
</evidence>
<feature type="region of interest" description="Disordered" evidence="2">
    <location>
        <begin position="376"/>
        <end position="530"/>
    </location>
</feature>
<name>A0A319DGK5_9EURO</name>
<feature type="compositionally biased region" description="Low complexity" evidence="2">
    <location>
        <begin position="472"/>
        <end position="488"/>
    </location>
</feature>
<organism evidence="4 5">
    <name type="scientific">Aspergillus ellipticus CBS 707.79</name>
    <dbReference type="NCBI Taxonomy" id="1448320"/>
    <lineage>
        <taxon>Eukaryota</taxon>
        <taxon>Fungi</taxon>
        <taxon>Dikarya</taxon>
        <taxon>Ascomycota</taxon>
        <taxon>Pezizomycotina</taxon>
        <taxon>Eurotiomycetes</taxon>
        <taxon>Eurotiomycetidae</taxon>
        <taxon>Eurotiales</taxon>
        <taxon>Aspergillaceae</taxon>
        <taxon>Aspergillus</taxon>
        <taxon>Aspergillus subgen. Circumdati</taxon>
    </lineage>
</organism>
<feature type="compositionally biased region" description="Basic residues" evidence="2">
    <location>
        <begin position="391"/>
        <end position="402"/>
    </location>
</feature>
<dbReference type="GO" id="GO:0008270">
    <property type="term" value="F:zinc ion binding"/>
    <property type="evidence" value="ECO:0007669"/>
    <property type="project" value="UniProtKB-KW"/>
</dbReference>
<dbReference type="OrthoDB" id="5355510at2759"/>